<sequence length="405" mass="43711">MTDYPSRIAYTDALAIVAAAARVRPVNSERLAASRADGRILLEPLDAPIDLPPFANSAMDGFALRHADLKQGAATDLRLAGEQFAGTDRQQALAPGECLRVTTGAPLPAGADTVVIKENVHERDGLVQVPDGLAAGAHVRSRGEDVRVGERVLEAGMLLTPSRIGLAAALGVDQLTVAARPTVAVFATGDELVEPGLPLQPGQIYNSNRDMLMAQLRLLGLAPTAWPTLPDDPQRIQAMLADAASAFDVVLTCGGVSAGEKDYLPRLLVEHGRILFWKVRMRPGMPLLFGEWDHALFLGLPGNPVSVLATFLAIGRPLLDALQRRSEPHRAWRARLAAGWDKRHDRLEFLRGRMRCDAHGQLWAEPNPADGSHRLRGAADSDVLLRLEEGARQFQAGDVVEVVPY</sequence>
<evidence type="ECO:0000256" key="9">
    <source>
        <dbReference type="ARBA" id="ARBA00023150"/>
    </source>
</evidence>
<dbReference type="Pfam" id="PF00994">
    <property type="entry name" value="MoCF_biosynth"/>
    <property type="match status" value="1"/>
</dbReference>
<dbReference type="GO" id="GO:0061599">
    <property type="term" value="F:molybdopterin molybdotransferase activity"/>
    <property type="evidence" value="ECO:0007669"/>
    <property type="project" value="UniProtKB-UniRule"/>
</dbReference>
<dbReference type="InterPro" id="IPR005111">
    <property type="entry name" value="MoeA_C_domain_IV"/>
</dbReference>
<comment type="function">
    <text evidence="2 11">Catalyzes the insertion of molybdate into adenylated molybdopterin with the concomitant release of AMP.</text>
</comment>
<comment type="similarity">
    <text evidence="4 11">Belongs to the MoeA family.</text>
</comment>
<dbReference type="AlphaFoldDB" id="A0A2P5Z7D1"/>
<evidence type="ECO:0000256" key="1">
    <source>
        <dbReference type="ARBA" id="ARBA00001946"/>
    </source>
</evidence>
<dbReference type="SMART" id="SM00852">
    <property type="entry name" value="MoCF_biosynth"/>
    <property type="match status" value="1"/>
</dbReference>
<comment type="cofactor">
    <cofactor evidence="1 11">
        <name>Mg(2+)</name>
        <dbReference type="ChEBI" id="CHEBI:18420"/>
    </cofactor>
</comment>
<dbReference type="PANTHER" id="PTHR10192:SF5">
    <property type="entry name" value="GEPHYRIN"/>
    <property type="match status" value="1"/>
</dbReference>
<evidence type="ECO:0000313" key="14">
    <source>
        <dbReference type="Proteomes" id="UP000247346"/>
    </source>
</evidence>
<protein>
    <recommendedName>
        <fullName evidence="11">Molybdopterin molybdenumtransferase</fullName>
        <ecNumber evidence="11">2.10.1.1</ecNumber>
    </recommendedName>
</protein>
<dbReference type="NCBIfam" id="TIGR00177">
    <property type="entry name" value="molyb_syn"/>
    <property type="match status" value="1"/>
</dbReference>
<organism evidence="13 14">
    <name type="scientific">Xanthomonas sacchari</name>
    <dbReference type="NCBI Taxonomy" id="56458"/>
    <lineage>
        <taxon>Bacteria</taxon>
        <taxon>Pseudomonadati</taxon>
        <taxon>Pseudomonadota</taxon>
        <taxon>Gammaproteobacteria</taxon>
        <taxon>Lysobacterales</taxon>
        <taxon>Lysobacteraceae</taxon>
        <taxon>Xanthomonas</taxon>
    </lineage>
</organism>
<dbReference type="InterPro" id="IPR036135">
    <property type="entry name" value="MoeA_linker/N_sf"/>
</dbReference>
<comment type="caution">
    <text evidence="13">The sequence shown here is derived from an EMBL/GenBank/DDBJ whole genome shotgun (WGS) entry which is preliminary data.</text>
</comment>
<evidence type="ECO:0000256" key="11">
    <source>
        <dbReference type="RuleBase" id="RU365090"/>
    </source>
</evidence>
<comment type="catalytic activity">
    <reaction evidence="10">
        <text>adenylyl-molybdopterin + molybdate = Mo-molybdopterin + AMP + H(+)</text>
        <dbReference type="Rhea" id="RHEA:35047"/>
        <dbReference type="ChEBI" id="CHEBI:15378"/>
        <dbReference type="ChEBI" id="CHEBI:36264"/>
        <dbReference type="ChEBI" id="CHEBI:62727"/>
        <dbReference type="ChEBI" id="CHEBI:71302"/>
        <dbReference type="ChEBI" id="CHEBI:456215"/>
        <dbReference type="EC" id="2.10.1.1"/>
    </reaction>
</comment>
<dbReference type="PANTHER" id="PTHR10192">
    <property type="entry name" value="MOLYBDOPTERIN BIOSYNTHESIS PROTEIN"/>
    <property type="match status" value="1"/>
</dbReference>
<reference evidence="13 14" key="1">
    <citation type="submission" date="2016-08" db="EMBL/GenBank/DDBJ databases">
        <authorList>
            <person name="Seilhamer J.J."/>
        </authorList>
    </citation>
    <scope>NUCLEOTIDE SEQUENCE [LARGE SCALE GENOMIC DNA]</scope>
    <source>
        <strain evidence="13 14">CFBP4641</strain>
    </source>
</reference>
<comment type="pathway">
    <text evidence="3 11">Cofactor biosynthesis; molybdopterin biosynthesis.</text>
</comment>
<dbReference type="NCBIfam" id="NF045515">
    <property type="entry name" value="Glp_gephyrin"/>
    <property type="match status" value="1"/>
</dbReference>
<keyword evidence="7 11" id="KW-0479">Metal-binding</keyword>
<dbReference type="InterPro" id="IPR036688">
    <property type="entry name" value="MoeA_C_domain_IV_sf"/>
</dbReference>
<feature type="domain" description="MoaB/Mog" evidence="12">
    <location>
        <begin position="184"/>
        <end position="321"/>
    </location>
</feature>
<dbReference type="UniPathway" id="UPA00344"/>
<dbReference type="Gene3D" id="2.40.340.10">
    <property type="entry name" value="MoeA, C-terminal, domain IV"/>
    <property type="match status" value="1"/>
</dbReference>
<dbReference type="InterPro" id="IPR036425">
    <property type="entry name" value="MoaB/Mog-like_dom_sf"/>
</dbReference>
<dbReference type="Pfam" id="PF03454">
    <property type="entry name" value="MoeA_C"/>
    <property type="match status" value="1"/>
</dbReference>
<evidence type="ECO:0000256" key="7">
    <source>
        <dbReference type="ARBA" id="ARBA00022723"/>
    </source>
</evidence>
<evidence type="ECO:0000256" key="3">
    <source>
        <dbReference type="ARBA" id="ARBA00005046"/>
    </source>
</evidence>
<dbReference type="GO" id="GO:0006777">
    <property type="term" value="P:Mo-molybdopterin cofactor biosynthetic process"/>
    <property type="evidence" value="ECO:0007669"/>
    <property type="project" value="UniProtKB-UniRule"/>
</dbReference>
<name>A0A2P5Z7D1_9XANT</name>
<dbReference type="GeneID" id="93879297"/>
<keyword evidence="5 11" id="KW-0500">Molybdenum</keyword>
<evidence type="ECO:0000313" key="13">
    <source>
        <dbReference type="EMBL" id="PPU84230.1"/>
    </source>
</evidence>
<evidence type="ECO:0000256" key="2">
    <source>
        <dbReference type="ARBA" id="ARBA00002901"/>
    </source>
</evidence>
<evidence type="ECO:0000256" key="6">
    <source>
        <dbReference type="ARBA" id="ARBA00022679"/>
    </source>
</evidence>
<evidence type="ECO:0000256" key="10">
    <source>
        <dbReference type="ARBA" id="ARBA00047317"/>
    </source>
</evidence>
<dbReference type="FunFam" id="2.170.190.11:FF:000004">
    <property type="entry name" value="Molybdopterin molybdenumtransferase"/>
    <property type="match status" value="1"/>
</dbReference>
<evidence type="ECO:0000256" key="8">
    <source>
        <dbReference type="ARBA" id="ARBA00022842"/>
    </source>
</evidence>
<dbReference type="EC" id="2.10.1.1" evidence="11"/>
<dbReference type="CDD" id="cd00887">
    <property type="entry name" value="MoeA"/>
    <property type="match status" value="1"/>
</dbReference>
<dbReference type="Gene3D" id="3.40.980.10">
    <property type="entry name" value="MoaB/Mog-like domain"/>
    <property type="match status" value="1"/>
</dbReference>
<dbReference type="Gene3D" id="2.170.190.11">
    <property type="entry name" value="Molybdopterin biosynthesis moea protein, domain 3"/>
    <property type="match status" value="1"/>
</dbReference>
<dbReference type="EMBL" id="MDEK01000003">
    <property type="protein sequence ID" value="PPU84230.1"/>
    <property type="molecule type" value="Genomic_DNA"/>
</dbReference>
<evidence type="ECO:0000256" key="4">
    <source>
        <dbReference type="ARBA" id="ARBA00010763"/>
    </source>
</evidence>
<dbReference type="OrthoDB" id="9804758at2"/>
<dbReference type="InterPro" id="IPR038987">
    <property type="entry name" value="MoeA-like"/>
</dbReference>
<dbReference type="GO" id="GO:0005829">
    <property type="term" value="C:cytosol"/>
    <property type="evidence" value="ECO:0007669"/>
    <property type="project" value="TreeGrafter"/>
</dbReference>
<dbReference type="GO" id="GO:0046872">
    <property type="term" value="F:metal ion binding"/>
    <property type="evidence" value="ECO:0007669"/>
    <property type="project" value="UniProtKB-UniRule"/>
</dbReference>
<keyword evidence="8 11" id="KW-0460">Magnesium</keyword>
<dbReference type="SUPFAM" id="SSF63867">
    <property type="entry name" value="MoeA C-terminal domain-like"/>
    <property type="match status" value="1"/>
</dbReference>
<dbReference type="Proteomes" id="UP000247346">
    <property type="component" value="Unassembled WGS sequence"/>
</dbReference>
<gene>
    <name evidence="13" type="ORF">XsacCFBP4641_03970</name>
</gene>
<evidence type="ECO:0000259" key="12">
    <source>
        <dbReference type="SMART" id="SM00852"/>
    </source>
</evidence>
<dbReference type="FunFam" id="3.40.980.10:FF:000004">
    <property type="entry name" value="Molybdopterin molybdenumtransferase"/>
    <property type="match status" value="1"/>
</dbReference>
<dbReference type="SUPFAM" id="SSF53218">
    <property type="entry name" value="Molybdenum cofactor biosynthesis proteins"/>
    <property type="match status" value="1"/>
</dbReference>
<dbReference type="Gene3D" id="3.90.105.10">
    <property type="entry name" value="Molybdopterin biosynthesis moea protein, domain 2"/>
    <property type="match status" value="1"/>
</dbReference>
<dbReference type="InterPro" id="IPR005110">
    <property type="entry name" value="MoeA_linker/N"/>
</dbReference>
<evidence type="ECO:0000256" key="5">
    <source>
        <dbReference type="ARBA" id="ARBA00022505"/>
    </source>
</evidence>
<keyword evidence="6 11" id="KW-0808">Transferase</keyword>
<dbReference type="Pfam" id="PF03453">
    <property type="entry name" value="MoeA_N"/>
    <property type="match status" value="1"/>
</dbReference>
<accession>A0A2P5Z7D1</accession>
<proteinExistence type="inferred from homology"/>
<dbReference type="RefSeq" id="WP_010342907.1">
    <property type="nucleotide sequence ID" value="NZ_CP132343.1"/>
</dbReference>
<dbReference type="InterPro" id="IPR001453">
    <property type="entry name" value="MoaB/Mog_dom"/>
</dbReference>
<keyword evidence="9 11" id="KW-0501">Molybdenum cofactor biosynthesis</keyword>
<dbReference type="SUPFAM" id="SSF63882">
    <property type="entry name" value="MoeA N-terminal region -like"/>
    <property type="match status" value="1"/>
</dbReference>